<dbReference type="InterPro" id="IPR002636">
    <property type="entry name" value="DUF29"/>
</dbReference>
<sequence>MALTESRSLYEQDILLWVEDTVAKLRAGDFQGLDLDHVIEEIEAVGRSERREFLSRMTRLLEHLLKRLYVPLPDNYRGWEQTIRHQRSELRILLKSTPSLKALWEGTLEEGWSIALDNVSGEYEGIRFPDRWPFGGSVEVLLGRDVWLEAGGT</sequence>
<dbReference type="EMBL" id="AJTX02000002">
    <property type="protein sequence ID" value="KKJ01288.1"/>
    <property type="molecule type" value="Genomic_DNA"/>
</dbReference>
<dbReference type="Proteomes" id="UP000034681">
    <property type="component" value="Unassembled WGS sequence"/>
</dbReference>
<dbReference type="OrthoDB" id="5769308at2"/>
<keyword evidence="2" id="KW-1185">Reference proteome</keyword>
<evidence type="ECO:0000313" key="2">
    <source>
        <dbReference type="Proteomes" id="UP000034681"/>
    </source>
</evidence>
<gene>
    <name evidence="1" type="ORF">PROH_02690</name>
</gene>
<reference evidence="1" key="1">
    <citation type="submission" date="2012-04" db="EMBL/GenBank/DDBJ databases">
        <authorList>
            <person name="Borisov I.G."/>
            <person name="Ivanikova N.V."/>
            <person name="Pinevich A.V."/>
        </authorList>
    </citation>
    <scope>NUCLEOTIDE SEQUENCE [LARGE SCALE GENOMIC DNA]</scope>
    <source>
        <strain evidence="1">CALU 1027</strain>
    </source>
</reference>
<dbReference type="RefSeq" id="WP_017713915.1">
    <property type="nucleotide sequence ID" value="NZ_KB235941.1"/>
</dbReference>
<dbReference type="eggNOG" id="COG0639">
    <property type="taxonomic scope" value="Bacteria"/>
</dbReference>
<protein>
    <recommendedName>
        <fullName evidence="3">DUF29 domain-containing protein</fullName>
    </recommendedName>
</protein>
<proteinExistence type="predicted"/>
<organism evidence="1 2">
    <name type="scientific">Prochlorothrix hollandica PCC 9006 = CALU 1027</name>
    <dbReference type="NCBI Taxonomy" id="317619"/>
    <lineage>
        <taxon>Bacteria</taxon>
        <taxon>Bacillati</taxon>
        <taxon>Cyanobacteriota</taxon>
        <taxon>Cyanophyceae</taxon>
        <taxon>Prochlorotrichales</taxon>
        <taxon>Prochlorotrichaceae</taxon>
        <taxon>Prochlorothrix</taxon>
    </lineage>
</organism>
<comment type="caution">
    <text evidence="1">The sequence shown here is derived from an EMBL/GenBank/DDBJ whole genome shotgun (WGS) entry which is preliminary data.</text>
</comment>
<dbReference type="PANTHER" id="PTHR34235">
    <property type="entry name" value="SLR1203 PROTEIN-RELATED"/>
    <property type="match status" value="1"/>
</dbReference>
<dbReference type="Gene3D" id="1.20.1220.20">
    <property type="entry name" value="Uncharcterised protein PF01724"/>
    <property type="match status" value="1"/>
</dbReference>
<name>A0A0M2Q1W3_PROHO</name>
<dbReference type="PANTHER" id="PTHR34235:SF4">
    <property type="entry name" value="SLR0291 PROTEIN"/>
    <property type="match status" value="1"/>
</dbReference>
<evidence type="ECO:0000313" key="1">
    <source>
        <dbReference type="EMBL" id="KKJ01288.1"/>
    </source>
</evidence>
<dbReference type="AlphaFoldDB" id="A0A0M2Q1W3"/>
<dbReference type="STRING" id="317619.GCA_000332315_03730"/>
<dbReference type="Pfam" id="PF01724">
    <property type="entry name" value="DUF29"/>
    <property type="match status" value="1"/>
</dbReference>
<evidence type="ECO:0008006" key="3">
    <source>
        <dbReference type="Google" id="ProtNLM"/>
    </source>
</evidence>
<accession>A0A0M2Q1W3</accession>